<dbReference type="GO" id="GO:0045547">
    <property type="term" value="F:ditrans,polycis-polyprenyl diphosphate synthase [(2E,6E)-farnesyl diphosphate specific] activity"/>
    <property type="evidence" value="ECO:0007669"/>
    <property type="project" value="UniProtKB-EC"/>
</dbReference>
<dbReference type="GO" id="GO:1904423">
    <property type="term" value="C:dehydrodolichyl diphosphate synthase complex"/>
    <property type="evidence" value="ECO:0007669"/>
    <property type="project" value="InterPro"/>
</dbReference>
<protein>
    <recommendedName>
        <fullName evidence="5">ditrans,polycis-polyprenyl diphosphate synthase [(2E,6E)-farnesyldiphosphate specific]</fullName>
        <ecNumber evidence="5">2.5.1.87</ecNumber>
    </recommendedName>
</protein>
<keyword evidence="9" id="KW-0460">Magnesium</keyword>
<keyword evidence="10 13" id="KW-1133">Transmembrane helix</keyword>
<keyword evidence="8" id="KW-0256">Endoplasmic reticulum</keyword>
<evidence type="ECO:0000256" key="7">
    <source>
        <dbReference type="ARBA" id="ARBA00022692"/>
    </source>
</evidence>
<feature type="transmembrane region" description="Helical" evidence="13">
    <location>
        <begin position="40"/>
        <end position="60"/>
    </location>
</feature>
<dbReference type="AlphaFoldDB" id="A0AA88GQ38"/>
<sequence>MSSKPKDILTSLSPTLLSHNNERKNSEYGLIGAFRSCSHFLIHSLYLLLYSCYLIYHHVWKRISQMMMMMMVGTSDHPSSLTHLFNQDTTISKFPNHLAIAIDTEMLSPHILHTNSHIATRLDKLSSLDGLVMKQIQNIIYWSLTTFSNLNNHSIQSIAFYDKHGILEQHSKQIFDFVERALIQSSDEFTINQNIKIVEVRQVENEIPYLKISTTRNISHIQSLTVRLLSFQNSGKPSITKLANSIYEELKHHEQDLEHFNELVRHKVNETLHRHIKENIPEPNILISFSNPVLILHGFSPLHLKYTQIAHVEKCFVKQFTETDFVKCIFEYISCNQRFGK</sequence>
<evidence type="ECO:0000256" key="6">
    <source>
        <dbReference type="ARBA" id="ARBA00022679"/>
    </source>
</evidence>
<evidence type="ECO:0000256" key="1">
    <source>
        <dbReference type="ARBA" id="ARBA00001946"/>
    </source>
</evidence>
<comment type="cofactor">
    <cofactor evidence="1">
        <name>Mg(2+)</name>
        <dbReference type="ChEBI" id="CHEBI:18420"/>
    </cofactor>
</comment>
<dbReference type="PANTHER" id="PTHR21528">
    <property type="entry name" value="DEHYDRODOLICHYL DIPHOSPHATE SYNTHASE COMPLEX SUBUNIT NUS1"/>
    <property type="match status" value="1"/>
</dbReference>
<evidence type="ECO:0000256" key="13">
    <source>
        <dbReference type="SAM" id="Phobius"/>
    </source>
</evidence>
<dbReference type="EC" id="2.5.1.87" evidence="5"/>
<evidence type="ECO:0000256" key="4">
    <source>
        <dbReference type="ARBA" id="ARBA00005432"/>
    </source>
</evidence>
<evidence type="ECO:0000256" key="10">
    <source>
        <dbReference type="ARBA" id="ARBA00022989"/>
    </source>
</evidence>
<dbReference type="InterPro" id="IPR036424">
    <property type="entry name" value="UPP_synth-like_sf"/>
</dbReference>
<name>A0AA88GQ38_NAELO</name>
<dbReference type="InterPro" id="IPR038887">
    <property type="entry name" value="Nus1/NgBR"/>
</dbReference>
<comment type="pathway">
    <text evidence="3">Protein modification; protein glycosylation.</text>
</comment>
<reference evidence="14 15" key="1">
    <citation type="journal article" date="2018" name="BMC Genomics">
        <title>The genome of Naegleria lovaniensis, the basis for a comparative approach to unravel pathogenicity factors of the human pathogenic amoeba N. fowleri.</title>
        <authorList>
            <person name="Liechti N."/>
            <person name="Schurch N."/>
            <person name="Bruggmann R."/>
            <person name="Wittwer M."/>
        </authorList>
    </citation>
    <scope>NUCLEOTIDE SEQUENCE [LARGE SCALE GENOMIC DNA]</scope>
    <source>
        <strain evidence="14 15">ATCC 30569</strain>
    </source>
</reference>
<dbReference type="GeneID" id="68097008"/>
<keyword evidence="6" id="KW-0808">Transferase</keyword>
<keyword evidence="15" id="KW-1185">Reference proteome</keyword>
<evidence type="ECO:0000256" key="12">
    <source>
        <dbReference type="ARBA" id="ARBA00047353"/>
    </source>
</evidence>
<evidence type="ECO:0000313" key="15">
    <source>
        <dbReference type="Proteomes" id="UP000816034"/>
    </source>
</evidence>
<dbReference type="Gene3D" id="3.40.1180.10">
    <property type="entry name" value="Decaprenyl diphosphate synthase-like"/>
    <property type="match status" value="1"/>
</dbReference>
<organism evidence="14 15">
    <name type="scientific">Naegleria lovaniensis</name>
    <name type="common">Amoeba</name>
    <dbReference type="NCBI Taxonomy" id="51637"/>
    <lineage>
        <taxon>Eukaryota</taxon>
        <taxon>Discoba</taxon>
        <taxon>Heterolobosea</taxon>
        <taxon>Tetramitia</taxon>
        <taxon>Eutetramitia</taxon>
        <taxon>Vahlkampfiidae</taxon>
        <taxon>Naegleria</taxon>
    </lineage>
</organism>
<comment type="catalytic activity">
    <reaction evidence="12">
        <text>n isopentenyl diphosphate + (2E,6E)-farnesyl diphosphate = a di-trans,poly-cis-polyprenyl diphosphate + n diphosphate</text>
        <dbReference type="Rhea" id="RHEA:53008"/>
        <dbReference type="Rhea" id="RHEA-COMP:19494"/>
        <dbReference type="ChEBI" id="CHEBI:33019"/>
        <dbReference type="ChEBI" id="CHEBI:128769"/>
        <dbReference type="ChEBI" id="CHEBI:136960"/>
        <dbReference type="ChEBI" id="CHEBI:175763"/>
        <dbReference type="EC" id="2.5.1.87"/>
    </reaction>
</comment>
<evidence type="ECO:0000256" key="8">
    <source>
        <dbReference type="ARBA" id="ARBA00022824"/>
    </source>
</evidence>
<dbReference type="SUPFAM" id="SSF64005">
    <property type="entry name" value="Undecaprenyl diphosphate synthase"/>
    <property type="match status" value="1"/>
</dbReference>
<dbReference type="EMBL" id="PYSW02000021">
    <property type="protein sequence ID" value="KAG2383216.1"/>
    <property type="molecule type" value="Genomic_DNA"/>
</dbReference>
<dbReference type="PANTHER" id="PTHR21528:SF0">
    <property type="entry name" value="DEHYDRODOLICHYL DIPHOSPHATE SYNTHASE COMPLEX SUBUNIT NUS1"/>
    <property type="match status" value="1"/>
</dbReference>
<dbReference type="RefSeq" id="XP_044548895.1">
    <property type="nucleotide sequence ID" value="XM_044694205.1"/>
</dbReference>
<evidence type="ECO:0000256" key="11">
    <source>
        <dbReference type="ARBA" id="ARBA00023136"/>
    </source>
</evidence>
<keyword evidence="7 13" id="KW-0812">Transmembrane</keyword>
<evidence type="ECO:0000256" key="3">
    <source>
        <dbReference type="ARBA" id="ARBA00004922"/>
    </source>
</evidence>
<evidence type="ECO:0000256" key="9">
    <source>
        <dbReference type="ARBA" id="ARBA00022842"/>
    </source>
</evidence>
<evidence type="ECO:0000256" key="5">
    <source>
        <dbReference type="ARBA" id="ARBA00012596"/>
    </source>
</evidence>
<evidence type="ECO:0000313" key="14">
    <source>
        <dbReference type="EMBL" id="KAG2383216.1"/>
    </source>
</evidence>
<keyword evidence="11 13" id="KW-0472">Membrane</keyword>
<evidence type="ECO:0000256" key="2">
    <source>
        <dbReference type="ARBA" id="ARBA00004586"/>
    </source>
</evidence>
<accession>A0AA88GQ38</accession>
<dbReference type="Proteomes" id="UP000816034">
    <property type="component" value="Unassembled WGS sequence"/>
</dbReference>
<proteinExistence type="inferred from homology"/>
<gene>
    <name evidence="14" type="ORF">C9374_004553</name>
</gene>
<comment type="subcellular location">
    <subcellularLocation>
        <location evidence="2">Endoplasmic reticulum membrane</location>
    </subcellularLocation>
</comment>
<comment type="caution">
    <text evidence="14">The sequence shown here is derived from an EMBL/GenBank/DDBJ whole genome shotgun (WGS) entry which is preliminary data.</text>
</comment>
<comment type="similarity">
    <text evidence="4">Belongs to the UPP synthase family.</text>
</comment>
<dbReference type="GO" id="GO:0005789">
    <property type="term" value="C:endoplasmic reticulum membrane"/>
    <property type="evidence" value="ECO:0007669"/>
    <property type="project" value="UniProtKB-SubCell"/>
</dbReference>